<protein>
    <submittedName>
        <fullName evidence="1">Uncharacterized protein</fullName>
    </submittedName>
</protein>
<organism evidence="1">
    <name type="scientific">Rhizophora mucronata</name>
    <name type="common">Asiatic mangrove</name>
    <dbReference type="NCBI Taxonomy" id="61149"/>
    <lineage>
        <taxon>Eukaryota</taxon>
        <taxon>Viridiplantae</taxon>
        <taxon>Streptophyta</taxon>
        <taxon>Embryophyta</taxon>
        <taxon>Tracheophyta</taxon>
        <taxon>Spermatophyta</taxon>
        <taxon>Magnoliopsida</taxon>
        <taxon>eudicotyledons</taxon>
        <taxon>Gunneridae</taxon>
        <taxon>Pentapetalae</taxon>
        <taxon>rosids</taxon>
        <taxon>fabids</taxon>
        <taxon>Malpighiales</taxon>
        <taxon>Rhizophoraceae</taxon>
        <taxon>Rhizophora</taxon>
    </lineage>
</organism>
<evidence type="ECO:0000313" key="1">
    <source>
        <dbReference type="EMBL" id="MBX39709.1"/>
    </source>
</evidence>
<name>A0A2P2NB61_RHIMU</name>
<reference evidence="1" key="1">
    <citation type="submission" date="2018-02" db="EMBL/GenBank/DDBJ databases">
        <title>Rhizophora mucronata_Transcriptome.</title>
        <authorList>
            <person name="Meera S.P."/>
            <person name="Sreeshan A."/>
            <person name="Augustine A."/>
        </authorList>
    </citation>
    <scope>NUCLEOTIDE SEQUENCE</scope>
    <source>
        <tissue evidence="1">Leaf</tissue>
    </source>
</reference>
<dbReference type="EMBL" id="GGEC01059225">
    <property type="protein sequence ID" value="MBX39709.1"/>
    <property type="molecule type" value="Transcribed_RNA"/>
</dbReference>
<sequence length="33" mass="3882">MQLQDDGKAELCRCPLKKPKNQKDPKNRVWTLV</sequence>
<accession>A0A2P2NB61</accession>
<proteinExistence type="predicted"/>
<dbReference type="AlphaFoldDB" id="A0A2P2NB61"/>